<dbReference type="PROSITE" id="PS00211">
    <property type="entry name" value="ABC_TRANSPORTER_1"/>
    <property type="match status" value="1"/>
</dbReference>
<sequence length="226" mass="25671">MIELKNICKTYREGNVETQVLKAITLTVDSGSYISIMGTSGCGKSTLMNIIGLLDSDFKGDYQLKGESVLRLDEQTLASYRNKYIGFIFQNFNLIDEYTVRENILLPFLYSEQPHDESYINNLIKKLGLEDYMDTYPCNLSGGQKQRVAIIRAMAHKPKFLIADEPTGALDEISRNEILRILKNLNRDGTTIIVVTHDIFVARFSDTIYEMQNGQLILKGDHSNEI</sequence>
<dbReference type="GO" id="GO:0022857">
    <property type="term" value="F:transmembrane transporter activity"/>
    <property type="evidence" value="ECO:0007669"/>
    <property type="project" value="UniProtKB-ARBA"/>
</dbReference>
<evidence type="ECO:0000256" key="7">
    <source>
        <dbReference type="ARBA" id="ARBA00024432"/>
    </source>
</evidence>
<evidence type="ECO:0000259" key="9">
    <source>
        <dbReference type="PROSITE" id="PS50893"/>
    </source>
</evidence>
<dbReference type="AlphaFoldDB" id="A0A2K3YGM0"/>
<dbReference type="PROSITE" id="PS50893">
    <property type="entry name" value="ABC_TRANSPORTER_2"/>
    <property type="match status" value="1"/>
</dbReference>
<comment type="subunit">
    <text evidence="2">The complex is composed of two ATP-binding proteins (HrtA), two transmembrane proteins (HrtB) and a solute-binding protein.</text>
</comment>
<evidence type="ECO:0000256" key="6">
    <source>
        <dbReference type="ARBA" id="ARBA00024359"/>
    </source>
</evidence>
<keyword evidence="4" id="KW-0547">Nucleotide-binding</keyword>
<feature type="domain" description="ABC transporter" evidence="9">
    <location>
        <begin position="2"/>
        <end position="226"/>
    </location>
</feature>
<comment type="subcellular location">
    <subcellularLocation>
        <location evidence="1">Cell membrane</location>
        <topology evidence="1">Peripheral membrane protein</topology>
    </subcellularLocation>
</comment>
<dbReference type="GO" id="GO:0098796">
    <property type="term" value="C:membrane protein complex"/>
    <property type="evidence" value="ECO:0007669"/>
    <property type="project" value="UniProtKB-ARBA"/>
</dbReference>
<evidence type="ECO:0000256" key="8">
    <source>
        <dbReference type="ARBA" id="ARBA00024721"/>
    </source>
</evidence>
<dbReference type="Pfam" id="PF00005">
    <property type="entry name" value="ABC_tran"/>
    <property type="match status" value="1"/>
</dbReference>
<comment type="similarity">
    <text evidence="6">Belongs to the ABC transporter superfamily. HrtA family.</text>
</comment>
<dbReference type="RefSeq" id="WP_103359005.1">
    <property type="nucleotide sequence ID" value="NZ_CP113107.1"/>
</dbReference>
<dbReference type="PANTHER" id="PTHR24220">
    <property type="entry name" value="IMPORT ATP-BINDING PROTEIN"/>
    <property type="match status" value="1"/>
</dbReference>
<dbReference type="InterPro" id="IPR017911">
    <property type="entry name" value="MacB-like_ATP-bd"/>
</dbReference>
<reference evidence="10 11" key="1">
    <citation type="submission" date="2017-08" db="EMBL/GenBank/DDBJ databases">
        <title>Draft genome sequences of 64 type strains of genus Staph aureus.</title>
        <authorList>
            <person name="Cole K."/>
            <person name="Golubchik T."/>
            <person name="Russell J."/>
            <person name="Foster D."/>
            <person name="Llewelyn M."/>
            <person name="Wilson D."/>
            <person name="Crook D."/>
            <person name="Paul J."/>
        </authorList>
    </citation>
    <scope>NUCLEOTIDE SEQUENCE [LARGE SCALE GENOMIC DNA]</scope>
    <source>
        <strain evidence="10 11">DSM 21968</strain>
    </source>
</reference>
<keyword evidence="5 10" id="KW-0067">ATP-binding</keyword>
<dbReference type="CDD" id="cd03255">
    <property type="entry name" value="ABC_MJ0796_LolCDE_FtsE"/>
    <property type="match status" value="1"/>
</dbReference>
<protein>
    <recommendedName>
        <fullName evidence="7">Putative hemin import ATP-binding protein HrtA</fullName>
    </recommendedName>
</protein>
<proteinExistence type="inferred from homology"/>
<keyword evidence="3" id="KW-0813">Transport</keyword>
<evidence type="ECO:0000313" key="10">
    <source>
        <dbReference type="EMBL" id="PNZ24464.1"/>
    </source>
</evidence>
<dbReference type="EMBL" id="PPRF01000120">
    <property type="protein sequence ID" value="PNZ24464.1"/>
    <property type="molecule type" value="Genomic_DNA"/>
</dbReference>
<dbReference type="OrthoDB" id="9791546at2"/>
<evidence type="ECO:0000256" key="2">
    <source>
        <dbReference type="ARBA" id="ARBA00011131"/>
    </source>
</evidence>
<evidence type="ECO:0000256" key="5">
    <source>
        <dbReference type="ARBA" id="ARBA00022840"/>
    </source>
</evidence>
<dbReference type="SMART" id="SM00382">
    <property type="entry name" value="AAA"/>
    <property type="match status" value="1"/>
</dbReference>
<dbReference type="InterPro" id="IPR015854">
    <property type="entry name" value="ABC_transpr_LolD-like"/>
</dbReference>
<dbReference type="GO" id="GO:0005524">
    <property type="term" value="F:ATP binding"/>
    <property type="evidence" value="ECO:0007669"/>
    <property type="project" value="UniProtKB-KW"/>
</dbReference>
<organism evidence="10 11">
    <name type="scientific">Staphylococcus rostri</name>
    <dbReference type="NCBI Taxonomy" id="522262"/>
    <lineage>
        <taxon>Bacteria</taxon>
        <taxon>Bacillati</taxon>
        <taxon>Bacillota</taxon>
        <taxon>Bacilli</taxon>
        <taxon>Bacillales</taxon>
        <taxon>Staphylococcaceae</taxon>
        <taxon>Staphylococcus</taxon>
    </lineage>
</organism>
<dbReference type="InterPro" id="IPR017871">
    <property type="entry name" value="ABC_transporter-like_CS"/>
</dbReference>
<dbReference type="InterPro" id="IPR003593">
    <property type="entry name" value="AAA+_ATPase"/>
</dbReference>
<dbReference type="GO" id="GO:0005886">
    <property type="term" value="C:plasma membrane"/>
    <property type="evidence" value="ECO:0007669"/>
    <property type="project" value="UniProtKB-SubCell"/>
</dbReference>
<comment type="function">
    <text evidence="8">Part of the ABC transporter complex hrt involved in hemin import. Responsible for energy coupling to the transport system.</text>
</comment>
<dbReference type="Gene3D" id="3.40.50.300">
    <property type="entry name" value="P-loop containing nucleotide triphosphate hydrolases"/>
    <property type="match status" value="1"/>
</dbReference>
<evidence type="ECO:0000313" key="11">
    <source>
        <dbReference type="Proteomes" id="UP000242752"/>
    </source>
</evidence>
<evidence type="ECO:0000256" key="1">
    <source>
        <dbReference type="ARBA" id="ARBA00004202"/>
    </source>
</evidence>
<dbReference type="FunFam" id="3.40.50.300:FF:000032">
    <property type="entry name" value="Export ABC transporter ATP-binding protein"/>
    <property type="match status" value="1"/>
</dbReference>
<dbReference type="InterPro" id="IPR003439">
    <property type="entry name" value="ABC_transporter-like_ATP-bd"/>
</dbReference>
<accession>A0A2K3YGM0</accession>
<dbReference type="Proteomes" id="UP000242752">
    <property type="component" value="Unassembled WGS sequence"/>
</dbReference>
<dbReference type="PANTHER" id="PTHR24220:SF692">
    <property type="entry name" value="ABC TRANSPORTER DOMAIN-CONTAINING PROTEIN"/>
    <property type="match status" value="1"/>
</dbReference>
<dbReference type="InterPro" id="IPR027417">
    <property type="entry name" value="P-loop_NTPase"/>
</dbReference>
<evidence type="ECO:0000256" key="4">
    <source>
        <dbReference type="ARBA" id="ARBA00022741"/>
    </source>
</evidence>
<comment type="caution">
    <text evidence="10">The sequence shown here is derived from an EMBL/GenBank/DDBJ whole genome shotgun (WGS) entry which is preliminary data.</text>
</comment>
<dbReference type="SUPFAM" id="SSF52540">
    <property type="entry name" value="P-loop containing nucleoside triphosphate hydrolases"/>
    <property type="match status" value="1"/>
</dbReference>
<keyword evidence="11" id="KW-1185">Reference proteome</keyword>
<name>A0A2K3YGM0_9STAP</name>
<evidence type="ECO:0000256" key="3">
    <source>
        <dbReference type="ARBA" id="ARBA00022448"/>
    </source>
</evidence>
<gene>
    <name evidence="10" type="ORF">CD122_11085</name>
</gene>
<dbReference type="GO" id="GO:0016887">
    <property type="term" value="F:ATP hydrolysis activity"/>
    <property type="evidence" value="ECO:0007669"/>
    <property type="project" value="InterPro"/>
</dbReference>